<keyword evidence="2" id="KW-0378">Hydrolase</keyword>
<dbReference type="Pfam" id="PF02739">
    <property type="entry name" value="5_3_exonuc_N"/>
    <property type="match status" value="1"/>
</dbReference>
<keyword evidence="2" id="KW-0540">Nuclease</keyword>
<feature type="non-terminal residue" evidence="2">
    <location>
        <position position="46"/>
    </location>
</feature>
<dbReference type="InterPro" id="IPR020046">
    <property type="entry name" value="5-3_exonucl_a-hlix_arch_N"/>
</dbReference>
<reference evidence="2" key="1">
    <citation type="journal article" date="2013" name="Environ. Microbiol.">
        <title>Microbiota from the distal guts of lean and obese adolescents exhibit partial functional redundancy besides clear differences in community structure.</title>
        <authorList>
            <person name="Ferrer M."/>
            <person name="Ruiz A."/>
            <person name="Lanza F."/>
            <person name="Haange S.B."/>
            <person name="Oberbach A."/>
            <person name="Till H."/>
            <person name="Bargiela R."/>
            <person name="Campoy C."/>
            <person name="Segura M.T."/>
            <person name="Richter M."/>
            <person name="von Bergen M."/>
            <person name="Seifert J."/>
            <person name="Suarez A."/>
        </authorList>
    </citation>
    <scope>NUCLEOTIDE SEQUENCE</scope>
</reference>
<dbReference type="AlphaFoldDB" id="K1UNI2"/>
<gene>
    <name evidence="2" type="ORF">OBE_02599</name>
</gene>
<dbReference type="EMBL" id="AJWZ01001698">
    <property type="protein sequence ID" value="EKC73021.1"/>
    <property type="molecule type" value="Genomic_DNA"/>
</dbReference>
<dbReference type="Gene3D" id="3.40.50.1010">
    <property type="entry name" value="5'-nuclease"/>
    <property type="match status" value="1"/>
</dbReference>
<evidence type="ECO:0000313" key="2">
    <source>
        <dbReference type="EMBL" id="EKC73021.1"/>
    </source>
</evidence>
<comment type="caution">
    <text evidence="2">The sequence shown here is derived from an EMBL/GenBank/DDBJ whole genome shotgun (WGS) entry which is preliminary data.</text>
</comment>
<dbReference type="InterPro" id="IPR029060">
    <property type="entry name" value="PIN-like_dom_sf"/>
</dbReference>
<dbReference type="GO" id="GO:0003677">
    <property type="term" value="F:DNA binding"/>
    <property type="evidence" value="ECO:0007669"/>
    <property type="project" value="InterPro"/>
</dbReference>
<name>K1UNI2_9ZZZZ</name>
<evidence type="ECO:0000259" key="1">
    <source>
        <dbReference type="Pfam" id="PF02739"/>
    </source>
</evidence>
<proteinExistence type="predicted"/>
<organism evidence="2">
    <name type="scientific">human gut metagenome</name>
    <dbReference type="NCBI Taxonomy" id="408170"/>
    <lineage>
        <taxon>unclassified sequences</taxon>
        <taxon>metagenomes</taxon>
        <taxon>organismal metagenomes</taxon>
    </lineage>
</organism>
<dbReference type="SUPFAM" id="SSF88723">
    <property type="entry name" value="PIN domain-like"/>
    <property type="match status" value="1"/>
</dbReference>
<sequence length="46" mass="5131">MKLLVLDGNSLVNRAYFGIKLLTTKDGRYTNAIFGFQNILLNLLSA</sequence>
<keyword evidence="2" id="KW-0269">Exonuclease</keyword>
<protein>
    <submittedName>
        <fullName evidence="2">Protein containing 5'-3' exonuclease</fullName>
    </submittedName>
</protein>
<accession>K1UNI2</accession>
<dbReference type="GO" id="GO:0004527">
    <property type="term" value="F:exonuclease activity"/>
    <property type="evidence" value="ECO:0007669"/>
    <property type="project" value="UniProtKB-KW"/>
</dbReference>
<feature type="domain" description="5'-3' exonuclease alpha-helical arch N-terminal" evidence="1">
    <location>
        <begin position="2"/>
        <end position="45"/>
    </location>
</feature>